<reference evidence="7 8" key="2">
    <citation type="submission" date="2020-05" db="EMBL/GenBank/DDBJ databases">
        <title>Classification of alakaliphilic streptomycetes isolated from an alkaline soil next to Lonar Crater, India and a proposal for the recognition of Streptomyces alkaliterrae sp. nov.</title>
        <authorList>
            <person name="Golinska P."/>
        </authorList>
    </citation>
    <scope>NUCLEOTIDE SEQUENCE [LARGE SCALE GENOMIC DNA]</scope>
    <source>
        <strain evidence="8">OF3</strain>
        <strain evidence="7">OF8</strain>
    </source>
</reference>
<proteinExistence type="predicted"/>
<dbReference type="InterPro" id="IPR016047">
    <property type="entry name" value="M23ase_b-sheet_dom"/>
</dbReference>
<accession>A0A5P0YSF6</accession>
<dbReference type="InterPro" id="IPR050570">
    <property type="entry name" value="Cell_wall_metabolism_enzyme"/>
</dbReference>
<reference evidence="3" key="3">
    <citation type="journal article" name="Syst. Appl. Microbiol.">
        <title>Streptomyces alkaliterrae sp. nov., isolated from an alkaline soil, and emended descriptions of Streptomyces alkaliphilus, Streptomyces calidiresistens and Streptomyces durbertensis.</title>
        <authorList>
            <person name="Swiecimska M."/>
            <person name="Golinska P."/>
            <person name="Nouioui I."/>
            <person name="Wypij M."/>
            <person name="Rai M."/>
            <person name="Sangal V."/>
            <person name="Goodfellow M."/>
        </authorList>
    </citation>
    <scope>NUCLEOTIDE SEQUENCE</scope>
    <source>
        <strain evidence="3">OF3</strain>
        <strain evidence="4">OF8</strain>
    </source>
</reference>
<organism evidence="5 6">
    <name type="scientific">Streptomyces alkaliterrae</name>
    <dbReference type="NCBI Taxonomy" id="2213162"/>
    <lineage>
        <taxon>Bacteria</taxon>
        <taxon>Bacillati</taxon>
        <taxon>Actinomycetota</taxon>
        <taxon>Actinomycetes</taxon>
        <taxon>Kitasatosporales</taxon>
        <taxon>Streptomycetaceae</taxon>
        <taxon>Streptomyces</taxon>
    </lineage>
</organism>
<sequence>MGRSSAVLGVGMVAAIGAGGMATANDKPKAPVSVPDLGALVDKLPAASDLPGFGGLADKADAESTAQAAPLTQVGLTSQDAAAGQTDAGEALRARILQQADAQQAAADTQAREVAASAAAAEAAQEAARLAEAERKAEEERRRKAEEERKRKAEEERLRKLAASYTLPLANFQLTSTFGESGSMWSNNHTGQDFAAPTGTPVKAVHTGTIKEAGWAGAYGYRIILQLEDGTEVWYCHLSSMTRTSGQVTTGDTIGRVGSTGNSSGPHLHLEVRPGGGDPINPLVWLRSKGQAI</sequence>
<keyword evidence="6" id="KW-1185">Reference proteome</keyword>
<feature type="region of interest" description="Disordered" evidence="1">
    <location>
        <begin position="126"/>
        <end position="154"/>
    </location>
</feature>
<dbReference type="EMBL" id="JABJWZ010000053">
    <property type="protein sequence ID" value="MBB1253446.1"/>
    <property type="molecule type" value="Genomic_DNA"/>
</dbReference>
<evidence type="ECO:0000259" key="2">
    <source>
        <dbReference type="Pfam" id="PF01551"/>
    </source>
</evidence>
<dbReference type="InterPro" id="IPR011055">
    <property type="entry name" value="Dup_hybrid_motif"/>
</dbReference>
<evidence type="ECO:0000313" key="6">
    <source>
        <dbReference type="Proteomes" id="UP000320857"/>
    </source>
</evidence>
<dbReference type="Proteomes" id="UP000320857">
    <property type="component" value="Unassembled WGS sequence"/>
</dbReference>
<feature type="domain" description="M23ase beta-sheet core" evidence="2">
    <location>
        <begin position="188"/>
        <end position="282"/>
    </location>
</feature>
<dbReference type="FunFam" id="2.70.70.10:FF:000013">
    <property type="entry name" value="Peptidase family M23"/>
    <property type="match status" value="1"/>
</dbReference>
<dbReference type="GO" id="GO:0004222">
    <property type="term" value="F:metalloendopeptidase activity"/>
    <property type="evidence" value="ECO:0007669"/>
    <property type="project" value="TreeGrafter"/>
</dbReference>
<dbReference type="Gene3D" id="2.70.70.10">
    <property type="entry name" value="Glucose Permease (Domain IIA)"/>
    <property type="match status" value="1"/>
</dbReference>
<reference evidence="5 6" key="1">
    <citation type="submission" date="2019-10" db="EMBL/GenBank/DDBJ databases">
        <title>Streptomyces sp. nov., a novel actinobacterium isolated from alkaline environment.</title>
        <authorList>
            <person name="Golinska P."/>
        </authorList>
    </citation>
    <scope>NUCLEOTIDE SEQUENCE [LARGE SCALE GENOMIC DNA]</scope>
    <source>
        <strain evidence="5 6">OF1</strain>
    </source>
</reference>
<dbReference type="EMBL" id="JABJXA010000052">
    <property type="protein sequence ID" value="MBB1259412.1"/>
    <property type="molecule type" value="Genomic_DNA"/>
</dbReference>
<evidence type="ECO:0000313" key="4">
    <source>
        <dbReference type="EMBL" id="MBB1259412.1"/>
    </source>
</evidence>
<name>A0A5P0YSF6_9ACTN</name>
<dbReference type="SUPFAM" id="SSF51261">
    <property type="entry name" value="Duplicated hybrid motif"/>
    <property type="match status" value="1"/>
</dbReference>
<dbReference type="EMBL" id="VJYK02000154">
    <property type="protein sequence ID" value="MQS03263.1"/>
    <property type="molecule type" value="Genomic_DNA"/>
</dbReference>
<gene>
    <name evidence="5" type="ORF">FNX44_015555</name>
    <name evidence="3" type="ORF">H3146_08675</name>
    <name evidence="4" type="ORF">H3147_11260</name>
</gene>
<dbReference type="PANTHER" id="PTHR21666">
    <property type="entry name" value="PEPTIDASE-RELATED"/>
    <property type="match status" value="1"/>
</dbReference>
<feature type="compositionally biased region" description="Basic and acidic residues" evidence="1">
    <location>
        <begin position="129"/>
        <end position="154"/>
    </location>
</feature>
<dbReference type="Proteomes" id="UP000517765">
    <property type="component" value="Unassembled WGS sequence"/>
</dbReference>
<protein>
    <submittedName>
        <fullName evidence="3">M23 family metallopeptidase</fullName>
    </submittedName>
    <submittedName>
        <fullName evidence="5">Peptidoglycan DD-metalloendopeptidase family protein</fullName>
    </submittedName>
</protein>
<dbReference type="Proteomes" id="UP000525686">
    <property type="component" value="Unassembled WGS sequence"/>
</dbReference>
<dbReference type="Pfam" id="PF01551">
    <property type="entry name" value="Peptidase_M23"/>
    <property type="match status" value="1"/>
</dbReference>
<evidence type="ECO:0000313" key="7">
    <source>
        <dbReference type="Proteomes" id="UP000517765"/>
    </source>
</evidence>
<evidence type="ECO:0000313" key="5">
    <source>
        <dbReference type="EMBL" id="MQS03263.1"/>
    </source>
</evidence>
<dbReference type="CDD" id="cd12797">
    <property type="entry name" value="M23_peptidase"/>
    <property type="match status" value="1"/>
</dbReference>
<evidence type="ECO:0000313" key="8">
    <source>
        <dbReference type="Proteomes" id="UP000525686"/>
    </source>
</evidence>
<dbReference type="AlphaFoldDB" id="A0A5P0YSF6"/>
<evidence type="ECO:0000313" key="3">
    <source>
        <dbReference type="EMBL" id="MBB1253446.1"/>
    </source>
</evidence>
<evidence type="ECO:0000256" key="1">
    <source>
        <dbReference type="SAM" id="MobiDB-lite"/>
    </source>
</evidence>
<dbReference type="PANTHER" id="PTHR21666:SF270">
    <property type="entry name" value="MUREIN HYDROLASE ACTIVATOR ENVC"/>
    <property type="match status" value="1"/>
</dbReference>
<comment type="caution">
    <text evidence="5">The sequence shown here is derived from an EMBL/GenBank/DDBJ whole genome shotgun (WGS) entry which is preliminary data.</text>
</comment>
<dbReference type="OrthoDB" id="5244067at2"/>